<gene>
    <name evidence="2" type="ORF">LTRI10_LOCUS51442</name>
</gene>
<dbReference type="EMBL" id="OZ034822">
    <property type="protein sequence ID" value="CAL1412130.1"/>
    <property type="molecule type" value="Genomic_DNA"/>
</dbReference>
<feature type="region of interest" description="Disordered" evidence="1">
    <location>
        <begin position="24"/>
        <end position="61"/>
    </location>
</feature>
<feature type="compositionally biased region" description="Polar residues" evidence="1">
    <location>
        <begin position="24"/>
        <end position="42"/>
    </location>
</feature>
<accession>A0AAV2GRY4</accession>
<evidence type="ECO:0000313" key="3">
    <source>
        <dbReference type="Proteomes" id="UP001497516"/>
    </source>
</evidence>
<evidence type="ECO:0000256" key="1">
    <source>
        <dbReference type="SAM" id="MobiDB-lite"/>
    </source>
</evidence>
<dbReference type="AlphaFoldDB" id="A0AAV2GRY4"/>
<dbReference type="Proteomes" id="UP001497516">
    <property type="component" value="Chromosome 9"/>
</dbReference>
<name>A0AAV2GRY4_9ROSI</name>
<evidence type="ECO:0000313" key="2">
    <source>
        <dbReference type="EMBL" id="CAL1412130.1"/>
    </source>
</evidence>
<proteinExistence type="predicted"/>
<organism evidence="2 3">
    <name type="scientific">Linum trigynum</name>
    <dbReference type="NCBI Taxonomy" id="586398"/>
    <lineage>
        <taxon>Eukaryota</taxon>
        <taxon>Viridiplantae</taxon>
        <taxon>Streptophyta</taxon>
        <taxon>Embryophyta</taxon>
        <taxon>Tracheophyta</taxon>
        <taxon>Spermatophyta</taxon>
        <taxon>Magnoliopsida</taxon>
        <taxon>eudicotyledons</taxon>
        <taxon>Gunneridae</taxon>
        <taxon>Pentapetalae</taxon>
        <taxon>rosids</taxon>
        <taxon>fabids</taxon>
        <taxon>Malpighiales</taxon>
        <taxon>Linaceae</taxon>
        <taxon>Linum</taxon>
    </lineage>
</organism>
<keyword evidence="3" id="KW-1185">Reference proteome</keyword>
<reference evidence="2 3" key="1">
    <citation type="submission" date="2024-04" db="EMBL/GenBank/DDBJ databases">
        <authorList>
            <person name="Fracassetti M."/>
        </authorList>
    </citation>
    <scope>NUCLEOTIDE SEQUENCE [LARGE SCALE GENOMIC DNA]</scope>
</reference>
<feature type="region of interest" description="Disordered" evidence="1">
    <location>
        <begin position="109"/>
        <end position="146"/>
    </location>
</feature>
<sequence>MMASLEELLAKLEEILARRRATNIHRQSASADSSEVTANDGSAVTEEAADDGTTVVNGVGINDTAATPNIITAEQQITNELENRAEKVAELLPFIDNNLGVETVVVISSSETNPSATRDVAAPPWTPAPKEEVKEKGGDFSSSRAI</sequence>
<feature type="compositionally biased region" description="Basic and acidic residues" evidence="1">
    <location>
        <begin position="129"/>
        <end position="138"/>
    </location>
</feature>
<protein>
    <submittedName>
        <fullName evidence="2">Uncharacterized protein</fullName>
    </submittedName>
</protein>